<feature type="region of interest" description="Disordered" evidence="4">
    <location>
        <begin position="493"/>
        <end position="532"/>
    </location>
</feature>
<keyword evidence="2" id="KW-0813">Transport</keyword>
<reference evidence="6" key="1">
    <citation type="submission" date="2022-03" db="EMBL/GenBank/DDBJ databases">
        <authorList>
            <person name="Martin H S."/>
        </authorList>
    </citation>
    <scope>NUCLEOTIDE SEQUENCE</scope>
</reference>
<name>A0ABN8HVL0_9NEOP</name>
<feature type="region of interest" description="Disordered" evidence="4">
    <location>
        <begin position="1255"/>
        <end position="1282"/>
    </location>
</feature>
<feature type="region of interest" description="Disordered" evidence="4">
    <location>
        <begin position="1011"/>
        <end position="1030"/>
    </location>
</feature>
<feature type="compositionally biased region" description="Polar residues" evidence="4">
    <location>
        <begin position="1622"/>
        <end position="1634"/>
    </location>
</feature>
<evidence type="ECO:0000256" key="4">
    <source>
        <dbReference type="SAM" id="MobiDB-lite"/>
    </source>
</evidence>
<evidence type="ECO:0000313" key="6">
    <source>
        <dbReference type="EMBL" id="CAH2037378.1"/>
    </source>
</evidence>
<dbReference type="SUPFAM" id="SSF117289">
    <property type="entry name" value="Nucleoporin domain"/>
    <property type="match status" value="1"/>
</dbReference>
<dbReference type="EMBL" id="OW152822">
    <property type="protein sequence ID" value="CAH2037378.1"/>
    <property type="molecule type" value="Genomic_DNA"/>
</dbReference>
<dbReference type="InterPro" id="IPR015943">
    <property type="entry name" value="WD40/YVTN_repeat-like_dom_sf"/>
</dbReference>
<evidence type="ECO:0000256" key="2">
    <source>
        <dbReference type="ARBA" id="ARBA00022448"/>
    </source>
</evidence>
<feature type="region of interest" description="Disordered" evidence="4">
    <location>
        <begin position="1753"/>
        <end position="1781"/>
    </location>
</feature>
<dbReference type="SMART" id="SM00320">
    <property type="entry name" value="WD40"/>
    <property type="match status" value="2"/>
</dbReference>
<dbReference type="PANTHER" id="PTHR23193:SF46">
    <property type="entry name" value="NUCLEAR PORE COMPLEX PROTEIN NUP214"/>
    <property type="match status" value="1"/>
</dbReference>
<keyword evidence="3" id="KW-0539">Nucleus</keyword>
<evidence type="ECO:0000256" key="1">
    <source>
        <dbReference type="ARBA" id="ARBA00004123"/>
    </source>
</evidence>
<feature type="region of interest" description="Disordered" evidence="4">
    <location>
        <begin position="1057"/>
        <end position="1091"/>
    </location>
</feature>
<feature type="domain" description="Nucleoporin Nup159/Nup146 N-terminal" evidence="5">
    <location>
        <begin position="78"/>
        <end position="368"/>
    </location>
</feature>
<dbReference type="InterPro" id="IPR039462">
    <property type="entry name" value="Nup159/Nup146_N"/>
</dbReference>
<dbReference type="PANTHER" id="PTHR23193">
    <property type="entry name" value="NUCLEAR PORE COMPLEX PROTEIN NUP"/>
    <property type="match status" value="1"/>
</dbReference>
<dbReference type="Gene3D" id="2.130.10.10">
    <property type="entry name" value="YVTN repeat-like/Quinoprotein amine dehydrogenase"/>
    <property type="match status" value="1"/>
</dbReference>
<comment type="subcellular location">
    <subcellularLocation>
        <location evidence="1">Nucleus</location>
    </subcellularLocation>
</comment>
<organism evidence="6 7">
    <name type="scientific">Iphiclides podalirius</name>
    <name type="common">scarce swallowtail</name>
    <dbReference type="NCBI Taxonomy" id="110791"/>
    <lineage>
        <taxon>Eukaryota</taxon>
        <taxon>Metazoa</taxon>
        <taxon>Ecdysozoa</taxon>
        <taxon>Arthropoda</taxon>
        <taxon>Hexapoda</taxon>
        <taxon>Insecta</taxon>
        <taxon>Pterygota</taxon>
        <taxon>Neoptera</taxon>
        <taxon>Endopterygota</taxon>
        <taxon>Lepidoptera</taxon>
        <taxon>Glossata</taxon>
        <taxon>Ditrysia</taxon>
        <taxon>Papilionoidea</taxon>
        <taxon>Papilionidae</taxon>
        <taxon>Papilioninae</taxon>
        <taxon>Iphiclides</taxon>
    </lineage>
</organism>
<feature type="region of interest" description="Disordered" evidence="4">
    <location>
        <begin position="1612"/>
        <end position="1659"/>
    </location>
</feature>
<sequence length="1781" mass="187137">MEVKIGPNSVDEPNILYKLQRKIKVFNTNNSLPNRGYNLVASSSKYGIVFIVSPNCMLSAYYLKDLVNKECEPSHVTIKLQLEPTHIAVNCDQEWLALISKTNLFVYKIADFQNQNTLPSFSIKLDVNPATSVSSVQWNPCVTDTIAIAFLDGTLLVSQVNTMQVKKLQSNVKCICWSPKGKQLVTGNNDGTLCQYKPDLSPMKVVPPPNLFEGAAVEALAIFWISTYQFAVVYKNATDNSRPAVTIVNTPKGGQPSCFNYEDICYSMASSRPWYYYLHGLSQWNMILASSSNSMEIATLGSNDGANWLQWCQPDEARPELPLTNKTQENYPVGICVDTCAIHQLPWGENEMLPPMPLLLVLSQTGLLSIFNIINLKKEAPSICTPLQQLLLPAAVMTRAIPDDVPQPTVAPTSTAPVNQPMPQPVQPAAVQPAAFQPQPRPAGCGPAGGFPATTCPAGCGPAGGFPATTCPADCGPATTTTATATSGLFSSAAPKISDTKPVDAKPQIPVVHNPSSQTPPQPVTSAEAPKPQTPIQTQEMNALKNEQERVNKMKANEELKNMLIREVNDFQMELHKFMVKTREAHIKLQRDIESINTDFGIQPKDVEHLKIDCSIEELREAIVQLKLDLVRACAVVAEVRTHTDTKNLHEWSQADPLTMKRVASVKKLSYYVQNQLDQAHRALDHKWNEMAARNANEKPGQRMLRPILDDIYQPLVKQQEILSRQQAVLRSLRNTLKECGDVAPIFKTTTILRSTPFRSKADPLSKLTKNILNMSIEPDKDKVKDQKSINQKLDALRDMLSNHKTVKIKPVDVELKQQLIAMRLNYERSLREKEAKEKEKIMEAAKVKLEPESPKIDPSQILRDVKPQEFKPEMKAVPPITVPTYTPVSNAKTVKPVLANVARTLFTEDESKPQTVQFAPSREAQAPTAKPEQPKTNQTVTTTTRIMLKGMLQNKSLANAEKSDANTFMSQNICSPSAFNFSKGATAAPPAVFSAKPIADMSEMLSKLPQTTETGERAGLPPQSPPAATFTLKAPPLAQSNVPDVLRTANFKAEAKTIDAKPGKENARENSKQTQAADEQPKAFGLSVKQPTAVAPAPVVTSLSETSKVEVKTETTSGNSDSTEKSATSVFSAANAASAVPKPLPVFGAAASQATTAFPSTPTATTTTTAEPTTKAEATPAASASSIFGKAVASQLPASQSDPKPSSPTGSIFATSATSTASLFGNSSIFGRPTTTTATTASSAQSIFASAATATPEAPISTSTATSTTSPQAAAETSTVTATAAATTAPVSQTQPLATAASPSTTTTATAATTTAAAVTTTVATTTTAAPMFAPSAQGATVPARFPVFGGTLDPTNSVFGAAKNTTGSLWPPPTGHSWTGSSEFGGAPSQPSMFGTPTPISSTQSVFGTPTPTSSTQSVFGTPTPTSSTQSVFGTPTPTPSTQSAFGTQAPASVQSVFGAPTPSTQTSMFGTPTPSTQASVFGAPTQTQSVFGAPPATTQSGSIFGTAETNLFAAATISTTSAPSPTSGGSIFGTSGGGSVFGDGKANVFGGKTTFGQSGQSAAAIFGGANSTFKQNSPTSFWGGGNASGGNVFGSSTFGQQATTQASLFSGGSGGSFSAPSTGQPLGSPQPNAFGATEAKPVFGSPQQQTSPAFGGSAVFGTKPVFGQTTGFGSPTGGFGGFGGFNKSPSSGFGASASFGGAPAFGGSAFGGSSPVKMFGGASPTTGFGAPTQSNSTFETLATQNTLTFGNLAQQSAQQSQPQQPSFNTSPSFTGWRG</sequence>
<feature type="region of interest" description="Disordered" evidence="4">
    <location>
        <begin position="1159"/>
        <end position="1185"/>
    </location>
</feature>
<keyword evidence="7" id="KW-1185">Reference proteome</keyword>
<dbReference type="InterPro" id="IPR026054">
    <property type="entry name" value="Nucleoporin"/>
</dbReference>
<proteinExistence type="predicted"/>
<dbReference type="Proteomes" id="UP000837857">
    <property type="component" value="Chromosome 10"/>
</dbReference>
<feature type="compositionally biased region" description="Polar residues" evidence="4">
    <location>
        <begin position="1770"/>
        <end position="1781"/>
    </location>
</feature>
<feature type="region of interest" description="Disordered" evidence="4">
    <location>
        <begin position="912"/>
        <end position="941"/>
    </location>
</feature>
<gene>
    <name evidence="6" type="ORF">IPOD504_LOCUS1143</name>
</gene>
<dbReference type="InterPro" id="IPR001680">
    <property type="entry name" value="WD40_rpt"/>
</dbReference>
<feature type="non-terminal residue" evidence="6">
    <location>
        <position position="1781"/>
    </location>
</feature>
<evidence type="ECO:0000259" key="5">
    <source>
        <dbReference type="Pfam" id="PF16755"/>
    </source>
</evidence>
<feature type="region of interest" description="Disordered" evidence="4">
    <location>
        <begin position="1105"/>
        <end position="1126"/>
    </location>
</feature>
<feature type="compositionally biased region" description="Polar residues" evidence="4">
    <location>
        <begin position="1391"/>
        <end position="1449"/>
    </location>
</feature>
<feature type="compositionally biased region" description="Polar residues" evidence="4">
    <location>
        <begin position="1197"/>
        <end position="1214"/>
    </location>
</feature>
<feature type="compositionally biased region" description="Basic and acidic residues" evidence="4">
    <location>
        <begin position="1057"/>
        <end position="1072"/>
    </location>
</feature>
<feature type="region of interest" description="Disordered" evidence="4">
    <location>
        <begin position="1368"/>
        <end position="1449"/>
    </location>
</feature>
<dbReference type="Pfam" id="PF16755">
    <property type="entry name" value="Beta-prop_NUP159_NUP214"/>
    <property type="match status" value="1"/>
</dbReference>
<evidence type="ECO:0000256" key="3">
    <source>
        <dbReference type="ARBA" id="ARBA00023242"/>
    </source>
</evidence>
<feature type="region of interest" description="Disordered" evidence="4">
    <location>
        <begin position="1195"/>
        <end position="1214"/>
    </location>
</feature>
<accession>A0ABN8HVL0</accession>
<protein>
    <recommendedName>
        <fullName evidence="5">Nucleoporin Nup159/Nup146 N-terminal domain-containing protein</fullName>
    </recommendedName>
</protein>
<evidence type="ECO:0000313" key="7">
    <source>
        <dbReference type="Proteomes" id="UP000837857"/>
    </source>
</evidence>
<feature type="compositionally biased region" description="Low complexity" evidence="4">
    <location>
        <begin position="1756"/>
        <end position="1769"/>
    </location>
</feature>